<dbReference type="RefSeq" id="WP_015868063.1">
    <property type="nucleotide sequence ID" value="NC_012785.1"/>
</dbReference>
<feature type="transmembrane region" description="Helical" evidence="7">
    <location>
        <begin position="12"/>
        <end position="40"/>
    </location>
</feature>
<dbReference type="GO" id="GO:0005886">
    <property type="term" value="C:plasma membrane"/>
    <property type="evidence" value="ECO:0007669"/>
    <property type="project" value="UniProtKB-SubCell"/>
</dbReference>
<dbReference type="CDD" id="cd06261">
    <property type="entry name" value="TM_PBP2"/>
    <property type="match status" value="1"/>
</dbReference>
<evidence type="ECO:0000256" key="6">
    <source>
        <dbReference type="ARBA" id="ARBA00023136"/>
    </source>
</evidence>
<dbReference type="Pfam" id="PF00528">
    <property type="entry name" value="BPD_transp_1"/>
    <property type="match status" value="1"/>
</dbReference>
<dbReference type="HOGENOM" id="CLU_016047_0_2_0"/>
<dbReference type="AlphaFoldDB" id="C5CFH9"/>
<feature type="transmembrane region" description="Helical" evidence="7">
    <location>
        <begin position="154"/>
        <end position="179"/>
    </location>
</feature>
<dbReference type="Gene3D" id="1.10.3720.10">
    <property type="entry name" value="MetI-like"/>
    <property type="match status" value="1"/>
</dbReference>
<dbReference type="eggNOG" id="COG1175">
    <property type="taxonomic scope" value="Bacteria"/>
</dbReference>
<comment type="similarity">
    <text evidence="7">Belongs to the binding-protein-dependent transport system permease family.</text>
</comment>
<keyword evidence="3" id="KW-1003">Cell membrane</keyword>
<feature type="transmembrane region" description="Helical" evidence="7">
    <location>
        <begin position="260"/>
        <end position="280"/>
    </location>
</feature>
<evidence type="ECO:0000256" key="5">
    <source>
        <dbReference type="ARBA" id="ARBA00022989"/>
    </source>
</evidence>
<feature type="transmembrane region" description="Helical" evidence="7">
    <location>
        <begin position="106"/>
        <end position="123"/>
    </location>
</feature>
<proteinExistence type="inferred from homology"/>
<dbReference type="KEGG" id="kol:Kole_0681"/>
<dbReference type="PROSITE" id="PS50928">
    <property type="entry name" value="ABC_TM1"/>
    <property type="match status" value="1"/>
</dbReference>
<evidence type="ECO:0000256" key="1">
    <source>
        <dbReference type="ARBA" id="ARBA00004651"/>
    </source>
</evidence>
<reference evidence="9 10" key="1">
    <citation type="submission" date="2009-06" db="EMBL/GenBank/DDBJ databases">
        <title>Complete sequence of Thermotogales bacterium TBF 19.5.1.</title>
        <authorList>
            <consortium name="US DOE Joint Genome Institute"/>
            <person name="Lucas S."/>
            <person name="Copeland A."/>
            <person name="Lapidus A."/>
            <person name="Glavina del Rio T."/>
            <person name="Tice H."/>
            <person name="Bruce D."/>
            <person name="Goodwin L."/>
            <person name="Pitluck S."/>
            <person name="Chertkov O."/>
            <person name="Brettin T."/>
            <person name="Detter J.C."/>
            <person name="Han C."/>
            <person name="Schmutz J."/>
            <person name="Larimer F."/>
            <person name="Land M."/>
            <person name="Hauser L."/>
            <person name="Kyrpides N."/>
            <person name="Ovchinnikova G."/>
            <person name="Noll K."/>
        </authorList>
    </citation>
    <scope>NUCLEOTIDE SEQUENCE [LARGE SCALE GENOMIC DNA]</scope>
    <source>
        <strain evidence="10">ATCC BAA-1733 / DSM 21960 / TBF 19.5.1</strain>
    </source>
</reference>
<evidence type="ECO:0000256" key="3">
    <source>
        <dbReference type="ARBA" id="ARBA00022475"/>
    </source>
</evidence>
<dbReference type="EMBL" id="CP001634">
    <property type="protein sequence ID" value="ACR79397.1"/>
    <property type="molecule type" value="Genomic_DNA"/>
</dbReference>
<keyword evidence="6 7" id="KW-0472">Membrane</keyword>
<evidence type="ECO:0000256" key="7">
    <source>
        <dbReference type="RuleBase" id="RU363032"/>
    </source>
</evidence>
<keyword evidence="10" id="KW-1185">Reference proteome</keyword>
<keyword evidence="2 7" id="KW-0813">Transport</keyword>
<dbReference type="InterPro" id="IPR051393">
    <property type="entry name" value="ABC_transporter_permease"/>
</dbReference>
<evidence type="ECO:0000256" key="2">
    <source>
        <dbReference type="ARBA" id="ARBA00022448"/>
    </source>
</evidence>
<comment type="subcellular location">
    <subcellularLocation>
        <location evidence="1 7">Cell membrane</location>
        <topology evidence="1 7">Multi-pass membrane protein</topology>
    </subcellularLocation>
</comment>
<keyword evidence="5 7" id="KW-1133">Transmembrane helix</keyword>
<evidence type="ECO:0000256" key="4">
    <source>
        <dbReference type="ARBA" id="ARBA00022692"/>
    </source>
</evidence>
<organism evidence="9 10">
    <name type="scientific">Kosmotoga olearia (strain ATCC BAA-1733 / DSM 21960 / TBF 19.5.1)</name>
    <dbReference type="NCBI Taxonomy" id="521045"/>
    <lineage>
        <taxon>Bacteria</taxon>
        <taxon>Thermotogati</taxon>
        <taxon>Thermotogota</taxon>
        <taxon>Thermotogae</taxon>
        <taxon>Kosmotogales</taxon>
        <taxon>Kosmotogaceae</taxon>
        <taxon>Kosmotoga</taxon>
    </lineage>
</organism>
<dbReference type="Proteomes" id="UP000002382">
    <property type="component" value="Chromosome"/>
</dbReference>
<dbReference type="STRING" id="521045.Kole_0681"/>
<evidence type="ECO:0000313" key="10">
    <source>
        <dbReference type="Proteomes" id="UP000002382"/>
    </source>
</evidence>
<dbReference type="SUPFAM" id="SSF161098">
    <property type="entry name" value="MetI-like"/>
    <property type="match status" value="1"/>
</dbReference>
<gene>
    <name evidence="9" type="ordered locus">Kole_0681</name>
</gene>
<sequence>MTKISSKKYMAAYLLLLPNIILYILVRLIPLFGTFGLSLFRWSMVETPRFVGLANFARMWKDPNFWIAFKNTLLYTAYVVPAAVFLGLLLAVLLNKDIPGMKVFRTLFFFPFITSPVFVAMIWRSLYSTDQGLINGFLAIFGIESIPWLTSTRWALPSLAIVAIWQIVGYNMLIFLAGLQGIPRSYYESAQIDGAKRWKVFWKITVPLLRPITMFVVIINLIGALQLFDLTYIITQGGPSKATLTLVYYIYNYGFKYMRMGYASAVAIILFVIILGLSIFQKTLFRRR</sequence>
<protein>
    <submittedName>
        <fullName evidence="9">Binding-protein-dependent transport systems inner membrane component</fullName>
    </submittedName>
</protein>
<feature type="transmembrane region" description="Helical" evidence="7">
    <location>
        <begin position="73"/>
        <end position="94"/>
    </location>
</feature>
<dbReference type="InterPro" id="IPR035906">
    <property type="entry name" value="MetI-like_sf"/>
</dbReference>
<dbReference type="OrthoDB" id="9777304at2"/>
<keyword evidence="4 7" id="KW-0812">Transmembrane</keyword>
<evidence type="ECO:0000313" key="9">
    <source>
        <dbReference type="EMBL" id="ACR79397.1"/>
    </source>
</evidence>
<dbReference type="PANTHER" id="PTHR30193">
    <property type="entry name" value="ABC TRANSPORTER PERMEASE PROTEIN"/>
    <property type="match status" value="1"/>
</dbReference>
<dbReference type="GO" id="GO:0055085">
    <property type="term" value="P:transmembrane transport"/>
    <property type="evidence" value="ECO:0007669"/>
    <property type="project" value="InterPro"/>
</dbReference>
<dbReference type="InterPro" id="IPR000515">
    <property type="entry name" value="MetI-like"/>
</dbReference>
<reference evidence="9 10" key="2">
    <citation type="journal article" date="2011" name="J. Bacteriol.">
        <title>Genome Sequence of Kosmotoga olearia Strain TBF 19.5.1, a Thermophilic Bacterium with a Wide Growth Temperature Range, Isolated from the Troll B Oil Platform in the North Sea.</title>
        <authorList>
            <person name="Swithers K.S."/>
            <person name="Dipippo J.L."/>
            <person name="Bruce D.C."/>
            <person name="Detter C."/>
            <person name="Tapia R."/>
            <person name="Han S."/>
            <person name="Goodwin L.A."/>
            <person name="Han J."/>
            <person name="Woyke T."/>
            <person name="Pitluck S."/>
            <person name="Pennacchio L."/>
            <person name="Nolan M."/>
            <person name="Mikhailova N."/>
            <person name="Land M.L."/>
            <person name="Nesbo C.L."/>
            <person name="Gogarten J.P."/>
            <person name="Noll K.M."/>
        </authorList>
    </citation>
    <scope>NUCLEOTIDE SEQUENCE [LARGE SCALE GENOMIC DNA]</scope>
    <source>
        <strain evidence="10">ATCC BAA-1733 / DSM 21960 / TBF 19.5.1</strain>
    </source>
</reference>
<evidence type="ECO:0000259" key="8">
    <source>
        <dbReference type="PROSITE" id="PS50928"/>
    </source>
</evidence>
<accession>C5CFH9</accession>
<feature type="domain" description="ABC transmembrane type-1" evidence="8">
    <location>
        <begin position="69"/>
        <end position="281"/>
    </location>
</feature>
<name>C5CFH9_KOSOT</name>
<feature type="transmembrane region" description="Helical" evidence="7">
    <location>
        <begin position="200"/>
        <end position="222"/>
    </location>
</feature>
<dbReference type="PANTHER" id="PTHR30193:SF37">
    <property type="entry name" value="INNER MEMBRANE ABC TRANSPORTER PERMEASE PROTEIN YCJO"/>
    <property type="match status" value="1"/>
</dbReference>